<dbReference type="Proteomes" id="UP000184550">
    <property type="component" value="Unassembled WGS sequence"/>
</dbReference>
<comment type="caution">
    <text evidence="4">The sequence shown here is derived from an EMBL/GenBank/DDBJ whole genome shotgun (WGS) entry which is preliminary data.</text>
</comment>
<dbReference type="Gene3D" id="2.40.50.100">
    <property type="match status" value="1"/>
</dbReference>
<dbReference type="PROSITE" id="PS51866">
    <property type="entry name" value="MOP"/>
    <property type="match status" value="1"/>
</dbReference>
<dbReference type="InterPro" id="IPR008995">
    <property type="entry name" value="Mo/tungstate-bd_C_term_dom"/>
</dbReference>
<dbReference type="InterPro" id="IPR005116">
    <property type="entry name" value="Transp-assoc_OB_typ1"/>
</dbReference>
<evidence type="ECO:0000256" key="2">
    <source>
        <dbReference type="PROSITE-ProRule" id="PRU01213"/>
    </source>
</evidence>
<keyword evidence="5" id="KW-1185">Reference proteome</keyword>
<sequence>MKVSARNALKGIVKSVVTGAVNDEVTVEISPELVITAVITKTSAENLGLAVGKEVYALIKSSDVIIAVD</sequence>
<reference evidence="4" key="1">
    <citation type="submission" date="2019-10" db="EMBL/GenBank/DDBJ databases">
        <authorList>
            <consortium name="Genoscope - CEA"/>
            <person name="William W."/>
        </authorList>
    </citation>
    <scope>NUCLEOTIDE SEQUENCE [LARGE SCALE GENOMIC DNA]</scope>
    <source>
        <strain evidence="4">BBR_PRJEB10992</strain>
    </source>
</reference>
<gene>
    <name evidence="4" type="ORF">PL8927_760173</name>
</gene>
<evidence type="ECO:0000313" key="4">
    <source>
        <dbReference type="EMBL" id="VXD22917.1"/>
    </source>
</evidence>
<dbReference type="GO" id="GO:0015689">
    <property type="term" value="P:molybdate ion transport"/>
    <property type="evidence" value="ECO:0007669"/>
    <property type="project" value="InterPro"/>
</dbReference>
<dbReference type="AlphaFoldDB" id="A0A7Z9E321"/>
<evidence type="ECO:0000313" key="5">
    <source>
        <dbReference type="Proteomes" id="UP000184550"/>
    </source>
</evidence>
<protein>
    <submittedName>
        <fullName evidence="4">TOBE domain protein</fullName>
    </submittedName>
</protein>
<dbReference type="SUPFAM" id="SSF50331">
    <property type="entry name" value="MOP-like"/>
    <property type="match status" value="1"/>
</dbReference>
<dbReference type="OrthoDB" id="122515at2"/>
<evidence type="ECO:0000256" key="1">
    <source>
        <dbReference type="ARBA" id="ARBA00022505"/>
    </source>
</evidence>
<evidence type="ECO:0000259" key="3">
    <source>
        <dbReference type="PROSITE" id="PS51866"/>
    </source>
</evidence>
<dbReference type="EMBL" id="CZCU02000153">
    <property type="protein sequence ID" value="VXD22917.1"/>
    <property type="molecule type" value="Genomic_DNA"/>
</dbReference>
<accession>A0A7Z9E321</accession>
<keyword evidence="1 2" id="KW-0500">Molybdenum</keyword>
<proteinExistence type="predicted"/>
<dbReference type="RefSeq" id="WP_083625209.1">
    <property type="nucleotide sequence ID" value="NZ_LR734878.1"/>
</dbReference>
<name>A0A7Z9E321_9CYAN</name>
<feature type="domain" description="Mop" evidence="3">
    <location>
        <begin position="2"/>
        <end position="68"/>
    </location>
</feature>
<dbReference type="NCBIfam" id="TIGR00638">
    <property type="entry name" value="Mop"/>
    <property type="match status" value="1"/>
</dbReference>
<dbReference type="Pfam" id="PF03459">
    <property type="entry name" value="TOBE"/>
    <property type="match status" value="1"/>
</dbReference>
<dbReference type="InterPro" id="IPR004606">
    <property type="entry name" value="Mop_domain"/>
</dbReference>
<organism evidence="4 5">
    <name type="scientific">Planktothrix serta PCC 8927</name>
    <dbReference type="NCBI Taxonomy" id="671068"/>
    <lineage>
        <taxon>Bacteria</taxon>
        <taxon>Bacillati</taxon>
        <taxon>Cyanobacteriota</taxon>
        <taxon>Cyanophyceae</taxon>
        <taxon>Oscillatoriophycideae</taxon>
        <taxon>Oscillatoriales</taxon>
        <taxon>Microcoleaceae</taxon>
        <taxon>Planktothrix</taxon>
    </lineage>
</organism>